<proteinExistence type="predicted"/>
<name>A0A840X1Y2_9RHOB</name>
<protein>
    <submittedName>
        <fullName evidence="7">Threonine/homoserine/homoserine lactone efflux protein</fullName>
    </submittedName>
</protein>
<comment type="caution">
    <text evidence="7">The sequence shown here is derived from an EMBL/GenBank/DDBJ whole genome shotgun (WGS) entry which is preliminary data.</text>
</comment>
<evidence type="ECO:0000256" key="4">
    <source>
        <dbReference type="ARBA" id="ARBA00022989"/>
    </source>
</evidence>
<feature type="transmembrane region" description="Helical" evidence="6">
    <location>
        <begin position="182"/>
        <end position="202"/>
    </location>
</feature>
<evidence type="ECO:0000256" key="5">
    <source>
        <dbReference type="ARBA" id="ARBA00023136"/>
    </source>
</evidence>
<dbReference type="EMBL" id="JACIJS010000002">
    <property type="protein sequence ID" value="MBB5514677.1"/>
    <property type="molecule type" value="Genomic_DNA"/>
</dbReference>
<keyword evidence="3 6" id="KW-0812">Transmembrane</keyword>
<evidence type="ECO:0000256" key="1">
    <source>
        <dbReference type="ARBA" id="ARBA00004651"/>
    </source>
</evidence>
<reference evidence="7 8" key="1">
    <citation type="submission" date="2020-08" db="EMBL/GenBank/DDBJ databases">
        <title>Genomic Encyclopedia of Type Strains, Phase IV (KMG-IV): sequencing the most valuable type-strain genomes for metagenomic binning, comparative biology and taxonomic classification.</title>
        <authorList>
            <person name="Goeker M."/>
        </authorList>
    </citation>
    <scope>NUCLEOTIDE SEQUENCE [LARGE SCALE GENOMIC DNA]</scope>
    <source>
        <strain evidence="7 8">DSM 103377</strain>
    </source>
</reference>
<evidence type="ECO:0000313" key="8">
    <source>
        <dbReference type="Proteomes" id="UP000553766"/>
    </source>
</evidence>
<dbReference type="Pfam" id="PF01810">
    <property type="entry name" value="LysE"/>
    <property type="match status" value="1"/>
</dbReference>
<keyword evidence="4 6" id="KW-1133">Transmembrane helix</keyword>
<dbReference type="PANTHER" id="PTHR30086:SF19">
    <property type="entry name" value="THREONINE EFFLUX PROTEIN"/>
    <property type="match status" value="1"/>
</dbReference>
<evidence type="ECO:0000313" key="7">
    <source>
        <dbReference type="EMBL" id="MBB5514677.1"/>
    </source>
</evidence>
<feature type="transmembrane region" description="Helical" evidence="6">
    <location>
        <begin position="40"/>
        <end position="66"/>
    </location>
</feature>
<dbReference type="InterPro" id="IPR001123">
    <property type="entry name" value="LeuE-type"/>
</dbReference>
<comment type="subcellular location">
    <subcellularLocation>
        <location evidence="1">Cell membrane</location>
        <topology evidence="1">Multi-pass membrane protein</topology>
    </subcellularLocation>
</comment>
<sequence>MTLPLAEFIAVWVFFGINILSPGPNVLNTIGTAMGSGRRAGLACAIAVGPGVAIWSLATVLGVAALFRVVPWAETLLTGIGAALLIWFATRFFKRARARVSVDATKGMSARRAFLGSLAILATNPKAMTTWLVILSVFPVDRATPGDMALLVVGSSILAVTGHVFYALMFSTRPAARIYARWAPVVNAGVGVFFLFVAAKLIRDLVIGA</sequence>
<dbReference type="Proteomes" id="UP000553766">
    <property type="component" value="Unassembled WGS sequence"/>
</dbReference>
<keyword evidence="8" id="KW-1185">Reference proteome</keyword>
<dbReference type="AlphaFoldDB" id="A0A840X1Y2"/>
<gene>
    <name evidence="7" type="ORF">FHS89_000683</name>
</gene>
<dbReference type="GO" id="GO:0005886">
    <property type="term" value="C:plasma membrane"/>
    <property type="evidence" value="ECO:0007669"/>
    <property type="project" value="UniProtKB-SubCell"/>
</dbReference>
<accession>A0A840X1Y2</accession>
<dbReference type="GO" id="GO:0015171">
    <property type="term" value="F:amino acid transmembrane transporter activity"/>
    <property type="evidence" value="ECO:0007669"/>
    <property type="project" value="TreeGrafter"/>
</dbReference>
<keyword evidence="5 6" id="KW-0472">Membrane</keyword>
<feature type="transmembrane region" description="Helical" evidence="6">
    <location>
        <begin position="72"/>
        <end position="93"/>
    </location>
</feature>
<feature type="transmembrane region" description="Helical" evidence="6">
    <location>
        <begin position="150"/>
        <end position="170"/>
    </location>
</feature>
<feature type="transmembrane region" description="Helical" evidence="6">
    <location>
        <begin position="114"/>
        <end position="138"/>
    </location>
</feature>
<feature type="transmembrane region" description="Helical" evidence="6">
    <location>
        <begin position="6"/>
        <end position="28"/>
    </location>
</feature>
<dbReference type="PANTHER" id="PTHR30086">
    <property type="entry name" value="ARGININE EXPORTER PROTEIN ARGO"/>
    <property type="match status" value="1"/>
</dbReference>
<evidence type="ECO:0000256" key="3">
    <source>
        <dbReference type="ARBA" id="ARBA00022692"/>
    </source>
</evidence>
<keyword evidence="2" id="KW-1003">Cell membrane</keyword>
<evidence type="ECO:0000256" key="6">
    <source>
        <dbReference type="SAM" id="Phobius"/>
    </source>
</evidence>
<dbReference type="RefSeq" id="WP_184008553.1">
    <property type="nucleotide sequence ID" value="NZ_JACIJS010000002.1"/>
</dbReference>
<evidence type="ECO:0000256" key="2">
    <source>
        <dbReference type="ARBA" id="ARBA00022475"/>
    </source>
</evidence>
<organism evidence="7 8">
    <name type="scientific">Rubricella aquisinus</name>
    <dbReference type="NCBI Taxonomy" id="2028108"/>
    <lineage>
        <taxon>Bacteria</taxon>
        <taxon>Pseudomonadati</taxon>
        <taxon>Pseudomonadota</taxon>
        <taxon>Alphaproteobacteria</taxon>
        <taxon>Rhodobacterales</taxon>
        <taxon>Paracoccaceae</taxon>
        <taxon>Rubricella</taxon>
    </lineage>
</organism>